<dbReference type="SUPFAM" id="SSF46785">
    <property type="entry name" value="Winged helix' DNA-binding domain"/>
    <property type="match status" value="2"/>
</dbReference>
<dbReference type="OrthoDB" id="613763at2759"/>
<comment type="subcellular location">
    <subcellularLocation>
        <location evidence="1 6">Nucleus</location>
    </subcellularLocation>
</comment>
<sequence length="297" mass="33067">MDVKEKFLELLGAAQGDAGVSNETLQRKFPGESYAALLPVINELLAENRLELLKEEGKQDLTYRLRDKAQAEKLSELTNEQLLVLQVVERAENAGVWLRDIKNATSMQQQTLNKALKVLESRKLVKTVKSVQQKTKKLYMAYDLVPTREVSGGPWYTDQEFDHEFVGAIKKIVVKYVQSVQTSTLDEIHGALERSGIATVPLSVADVKLVIDTLLCDSKLEEFTAVTAASKASRYKIAKPAVDVAWVGEVPAGCVPEAPGRRYCADGRHAPASCQYLQKWLEQDDDDELECTGVRRS</sequence>
<dbReference type="InterPro" id="IPR016049">
    <property type="entry name" value="RNA_pol_Rpc34-like"/>
</dbReference>
<dbReference type="AlphaFoldDB" id="F0Y1C8"/>
<evidence type="ECO:0000256" key="2">
    <source>
        <dbReference type="ARBA" id="ARBA00011038"/>
    </source>
</evidence>
<evidence type="ECO:0000256" key="1">
    <source>
        <dbReference type="ARBA" id="ARBA00004123"/>
    </source>
</evidence>
<dbReference type="GO" id="GO:0006383">
    <property type="term" value="P:transcription by RNA polymerase III"/>
    <property type="evidence" value="ECO:0007669"/>
    <property type="project" value="UniProtKB-UniRule"/>
</dbReference>
<dbReference type="PIRSF" id="PIRSF028763">
    <property type="entry name" value="RNA_pol_Rpc34"/>
    <property type="match status" value="1"/>
</dbReference>
<dbReference type="FunCoup" id="F0Y1C8">
    <property type="interactions" value="257"/>
</dbReference>
<dbReference type="PANTHER" id="PTHR12780">
    <property type="entry name" value="RNA POLYMERASE III DNA DIRECTED , 39KD SUBUNIT-RELATED"/>
    <property type="match status" value="1"/>
</dbReference>
<keyword evidence="5 6" id="KW-0539">Nucleus</keyword>
<keyword evidence="4 6" id="KW-0804">Transcription</keyword>
<dbReference type="GO" id="GO:0005737">
    <property type="term" value="C:cytoplasm"/>
    <property type="evidence" value="ECO:0007669"/>
    <property type="project" value="UniProtKB-ARBA"/>
</dbReference>
<evidence type="ECO:0000256" key="5">
    <source>
        <dbReference type="ARBA" id="ARBA00023242"/>
    </source>
</evidence>
<comment type="function">
    <text evidence="6">DNA-dependent RNA polymerase catalyzes the transcription of DNA into RNA using the four ribonucleoside triphosphates as substrates. Specific peripheric component of RNA polymerase III which synthesizes small RNAs, such as 5S rRNA and tRNAs.</text>
</comment>
<evidence type="ECO:0000256" key="3">
    <source>
        <dbReference type="ARBA" id="ARBA00022478"/>
    </source>
</evidence>
<accession>F0Y1C8</accession>
<dbReference type="RefSeq" id="XP_009034390.1">
    <property type="nucleotide sequence ID" value="XM_009036142.1"/>
</dbReference>
<dbReference type="Pfam" id="PF05158">
    <property type="entry name" value="RNA_pol_Rpc34"/>
    <property type="match status" value="1"/>
</dbReference>
<evidence type="ECO:0000313" key="9">
    <source>
        <dbReference type="Proteomes" id="UP000002729"/>
    </source>
</evidence>
<dbReference type="InterPro" id="IPR007832">
    <property type="entry name" value="RNA_pol_Rpc34"/>
</dbReference>
<dbReference type="GeneID" id="20221462"/>
<keyword evidence="3 6" id="KW-0240">DNA-directed RNA polymerase</keyword>
<dbReference type="InterPro" id="IPR036388">
    <property type="entry name" value="WH-like_DNA-bd_sf"/>
</dbReference>
<dbReference type="EMBL" id="GL833218">
    <property type="protein sequence ID" value="EGB03019.1"/>
    <property type="molecule type" value="Genomic_DNA"/>
</dbReference>
<protein>
    <recommendedName>
        <fullName evidence="6">DNA-directed RNA polymerase III subunit RPC6</fullName>
        <shortName evidence="6">RNA polymerase III subunit C6</shortName>
    </recommendedName>
</protein>
<dbReference type="OMA" id="FSCDIFN"/>
<keyword evidence="9" id="KW-1185">Reference proteome</keyword>
<organism evidence="9">
    <name type="scientific">Aureococcus anophagefferens</name>
    <name type="common">Harmful bloom alga</name>
    <dbReference type="NCBI Taxonomy" id="44056"/>
    <lineage>
        <taxon>Eukaryota</taxon>
        <taxon>Sar</taxon>
        <taxon>Stramenopiles</taxon>
        <taxon>Ochrophyta</taxon>
        <taxon>Pelagophyceae</taxon>
        <taxon>Pelagomonadales</taxon>
        <taxon>Pelagomonadaceae</taxon>
        <taxon>Aureococcus</taxon>
    </lineage>
</organism>
<dbReference type="GeneID" id="20229020"/>
<evidence type="ECO:0000256" key="6">
    <source>
        <dbReference type="PIRNR" id="PIRNR028763"/>
    </source>
</evidence>
<dbReference type="eggNOG" id="KOG3233">
    <property type="taxonomic scope" value="Eukaryota"/>
</dbReference>
<dbReference type="KEGG" id="aaf:AURANDRAFT_77764"/>
<dbReference type="RefSeq" id="XP_009042287.1">
    <property type="nucleotide sequence ID" value="XM_009044039.1"/>
</dbReference>
<dbReference type="Proteomes" id="UP000002729">
    <property type="component" value="Unassembled WGS sequence"/>
</dbReference>
<dbReference type="KEGG" id="aaf:AURANDRAFT_34609"/>
<proteinExistence type="inferred from homology"/>
<evidence type="ECO:0000313" key="8">
    <source>
        <dbReference type="EMBL" id="EGB10803.1"/>
    </source>
</evidence>
<dbReference type="InterPro" id="IPR036390">
    <property type="entry name" value="WH_DNA-bd_sf"/>
</dbReference>
<dbReference type="FunFam" id="1.10.10.10:FF:000116">
    <property type="entry name" value="DNA-directed RNA polymerase III subunit RPC6"/>
    <property type="match status" value="1"/>
</dbReference>
<dbReference type="EMBL" id="GL833123">
    <property type="protein sequence ID" value="EGB10803.1"/>
    <property type="molecule type" value="Genomic_DNA"/>
</dbReference>
<gene>
    <name evidence="8" type="primary">POLR3F</name>
    <name evidence="7" type="ORF">AURANDRAFT_34609</name>
    <name evidence="8" type="ORF">AURANDRAFT_77764</name>
</gene>
<evidence type="ECO:0000256" key="4">
    <source>
        <dbReference type="ARBA" id="ARBA00023163"/>
    </source>
</evidence>
<reference evidence="8 9" key="1">
    <citation type="journal article" date="2011" name="Proc. Natl. Acad. Sci. U.S.A.">
        <title>Niche of harmful alga Aureococcus anophagefferens revealed through ecogenomics.</title>
        <authorList>
            <person name="Gobler C.J."/>
            <person name="Berry D.L."/>
            <person name="Dyhrman S.T."/>
            <person name="Wilhelm S.W."/>
            <person name="Salamov A."/>
            <person name="Lobanov A.V."/>
            <person name="Zhang Y."/>
            <person name="Collier J.L."/>
            <person name="Wurch L.L."/>
            <person name="Kustka A.B."/>
            <person name="Dill B.D."/>
            <person name="Shah M."/>
            <person name="VerBerkmoes N.C."/>
            <person name="Kuo A."/>
            <person name="Terry A."/>
            <person name="Pangilinan J."/>
            <person name="Lindquist E.A."/>
            <person name="Lucas S."/>
            <person name="Paulsen I.T."/>
            <person name="Hattenrath-Lehmann T.K."/>
            <person name="Talmage S.C."/>
            <person name="Walker E.A."/>
            <person name="Koch F."/>
            <person name="Burson A.M."/>
            <person name="Marcoval M.A."/>
            <person name="Tang Y.Z."/>
            <person name="Lecleir G.R."/>
            <person name="Coyne K.J."/>
            <person name="Berg G.M."/>
            <person name="Bertrand E.M."/>
            <person name="Saito M.A."/>
            <person name="Gladyshev V.N."/>
            <person name="Grigoriev I.V."/>
        </authorList>
    </citation>
    <scope>NUCLEOTIDE SEQUENCE [LARGE SCALE GENOMIC DNA]</scope>
    <source>
        <strain evidence="9">CCMP 1984</strain>
        <strain evidence="8">CCMP1984</strain>
    </source>
</reference>
<comment type="similarity">
    <text evidence="2 6">Belongs to the eukaryotic RPC34/RPC39 RNA polymerase subunit family.</text>
</comment>
<dbReference type="InParanoid" id="F0Y1C8"/>
<name>F0Y1C8_AURAN</name>
<evidence type="ECO:0000313" key="7">
    <source>
        <dbReference type="EMBL" id="EGB03019.1"/>
    </source>
</evidence>
<dbReference type="Gene3D" id="1.10.10.10">
    <property type="entry name" value="Winged helix-like DNA-binding domain superfamily/Winged helix DNA-binding domain"/>
    <property type="match status" value="2"/>
</dbReference>
<dbReference type="GO" id="GO:0005654">
    <property type="term" value="C:nucleoplasm"/>
    <property type="evidence" value="ECO:0007669"/>
    <property type="project" value="UniProtKB-ARBA"/>
</dbReference>
<dbReference type="GO" id="GO:0005666">
    <property type="term" value="C:RNA polymerase III complex"/>
    <property type="evidence" value="ECO:0007669"/>
    <property type="project" value="UniProtKB-UniRule"/>
</dbReference>